<evidence type="ECO:0000313" key="2">
    <source>
        <dbReference type="Proteomes" id="UP000824166"/>
    </source>
</evidence>
<sequence length="259" mass="28904">MNTSAALMCYPRMPLHDAARAWELLRSQSLSEISTALDLDVRAAQYYPLARQRAGSSELHNLRTKILGIAGEFGFPSKVSNKVLVEFDRSVGPEIHAQMAIMPADASSIDVWNFVNTAVVPDIVLWRYGQFSPEHRRWSISEDRLFDFTRTTVGRLWWRVHLLGPELAGELGEDEVVNLLEKPRIGGYPLLARSMGRQLLAVAAAAKTGRRMDLFRDATKRLLRQMAVQSVFVMTPEQIDAFVASLFSDSADALGISGE</sequence>
<protein>
    <submittedName>
        <fullName evidence="1">Uncharacterized protein</fullName>
    </submittedName>
</protein>
<keyword evidence="2" id="KW-1185">Reference proteome</keyword>
<comment type="caution">
    <text evidence="1">The sequence shown here is derived from an EMBL/GenBank/DDBJ whole genome shotgun (WGS) entry which is preliminary data.</text>
</comment>
<proteinExistence type="predicted"/>
<organism evidence="1 2">
    <name type="scientific">Paenarthrobacter aromaticivorans</name>
    <dbReference type="NCBI Taxonomy" id="2849150"/>
    <lineage>
        <taxon>Bacteria</taxon>
        <taxon>Bacillati</taxon>
        <taxon>Actinomycetota</taxon>
        <taxon>Actinomycetes</taxon>
        <taxon>Micrococcales</taxon>
        <taxon>Micrococcaceae</taxon>
        <taxon>Paenarthrobacter</taxon>
    </lineage>
</organism>
<evidence type="ECO:0000313" key="1">
    <source>
        <dbReference type="EMBL" id="MBU8866628.1"/>
    </source>
</evidence>
<dbReference type="Pfam" id="PF19866">
    <property type="entry name" value="DUF6339"/>
    <property type="match status" value="1"/>
</dbReference>
<dbReference type="EMBL" id="JAHOPC010000005">
    <property type="protein sequence ID" value="MBU8866628.1"/>
    <property type="molecule type" value="Genomic_DNA"/>
</dbReference>
<dbReference type="RefSeq" id="WP_216924775.1">
    <property type="nucleotide sequence ID" value="NZ_JAHOPC010000005.1"/>
</dbReference>
<dbReference type="Proteomes" id="UP000824166">
    <property type="component" value="Unassembled WGS sequence"/>
</dbReference>
<gene>
    <name evidence="1" type="ORF">KSW38_10035</name>
</gene>
<accession>A0ABS6I4H1</accession>
<reference evidence="1 2" key="1">
    <citation type="submission" date="2021-06" db="EMBL/GenBank/DDBJ databases">
        <authorList>
            <person name="Jeong J.W."/>
        </authorList>
    </citation>
    <scope>NUCLEOTIDE SEQUENCE [LARGE SCALE GENOMIC DNA]</scope>
    <source>
        <strain evidence="1 2">MMS21-TAE1-1</strain>
    </source>
</reference>
<name>A0ABS6I4H1_9MICC</name>
<dbReference type="InterPro" id="IPR045920">
    <property type="entry name" value="DUF6339"/>
</dbReference>